<sequence length="527" mass="58131">AARVAREWRENGHREIFRFVTLHVRNSLCGRICNASPNISVSKMHIPSTFKPNKSEVLTESELEIPDDLDHLEFAERLRKTLYYGKVPSTDRPSLPMTELAVDFFRDASPKQLGRVDTYWASSVGRRACVSPCSMMLGMMYIERLKHRNPEYLQNTPSSDLFLVSMMVASKYLYDEGVDEEVFNDEWAESAKIDVDEINEMERDFLAAIDWSVFVKAEEFWNALTMMEQRIAWKEGVDRGFFTYTDVMVLSDRINAAALKHALAQLCKLVLVCSVTYTAGALVLVGSVATLSCLKACSPTGLTTPPLTPDALSPETPAIIGSGDFHLVDLPFVQDFSPDTAGSNESLTTDTKNSINEAATETQLGDVTSTVSDGGNNEGIRKVNLRFSGLLTLTLIRDTVVLFLKSVSESHYSGYGSQHNSRTGDDGADLPCNNDICTCGEEVNDWLEDRGMLGCAACRDGERRLVKGRGSRSGVHCGSCWCGLADQRIENFHGFGNVWRSKITNPPFADVTVGFHTAPPPGVVTTG</sequence>
<dbReference type="GO" id="GO:0016538">
    <property type="term" value="F:cyclin-dependent protein serine/threonine kinase regulator activity"/>
    <property type="evidence" value="ECO:0007669"/>
    <property type="project" value="TreeGrafter"/>
</dbReference>
<accession>A0AAD9KCV6</accession>
<dbReference type="Gene3D" id="1.10.472.10">
    <property type="entry name" value="Cyclin-like"/>
    <property type="match status" value="1"/>
</dbReference>
<dbReference type="CDD" id="cd20557">
    <property type="entry name" value="CYCLIN_ScPCL1-like"/>
    <property type="match status" value="1"/>
</dbReference>
<proteinExistence type="inferred from homology"/>
<dbReference type="GO" id="GO:0005634">
    <property type="term" value="C:nucleus"/>
    <property type="evidence" value="ECO:0007669"/>
    <property type="project" value="TreeGrafter"/>
</dbReference>
<dbReference type="GO" id="GO:0000307">
    <property type="term" value="C:cyclin-dependent protein kinase holoenzyme complex"/>
    <property type="evidence" value="ECO:0007669"/>
    <property type="project" value="TreeGrafter"/>
</dbReference>
<gene>
    <name evidence="4" type="ORF">NP493_1193g01049</name>
</gene>
<dbReference type="AlphaFoldDB" id="A0AAD9KCV6"/>
<dbReference type="PANTHER" id="PTHR15615">
    <property type="match status" value="1"/>
</dbReference>
<feature type="non-terminal residue" evidence="4">
    <location>
        <position position="1"/>
    </location>
</feature>
<dbReference type="InterPro" id="IPR006671">
    <property type="entry name" value="Cyclin_N"/>
</dbReference>
<dbReference type="EMBL" id="JAODUO010001191">
    <property type="protein sequence ID" value="KAK2169369.1"/>
    <property type="molecule type" value="Genomic_DNA"/>
</dbReference>
<evidence type="ECO:0000313" key="4">
    <source>
        <dbReference type="EMBL" id="KAK2169369.1"/>
    </source>
</evidence>
<protein>
    <recommendedName>
        <fullName evidence="2">Protein CNPPD1</fullName>
    </recommendedName>
</protein>
<dbReference type="InterPro" id="IPR036915">
    <property type="entry name" value="Cyclin-like_sf"/>
</dbReference>
<evidence type="ECO:0000256" key="1">
    <source>
        <dbReference type="ARBA" id="ARBA00038508"/>
    </source>
</evidence>
<dbReference type="InterPro" id="IPR013922">
    <property type="entry name" value="Cyclin_PHO80-like"/>
</dbReference>
<reference evidence="4" key="1">
    <citation type="journal article" date="2023" name="Mol. Biol. Evol.">
        <title>Third-Generation Sequencing Reveals the Adaptive Role of the Epigenome in Three Deep-Sea Polychaetes.</title>
        <authorList>
            <person name="Perez M."/>
            <person name="Aroh O."/>
            <person name="Sun Y."/>
            <person name="Lan Y."/>
            <person name="Juniper S.K."/>
            <person name="Young C.R."/>
            <person name="Angers B."/>
            <person name="Qian P.Y."/>
        </authorList>
    </citation>
    <scope>NUCLEOTIDE SEQUENCE</scope>
    <source>
        <strain evidence="4">R07B-5</strain>
    </source>
</reference>
<evidence type="ECO:0000259" key="3">
    <source>
        <dbReference type="Pfam" id="PF00134"/>
    </source>
</evidence>
<dbReference type="GO" id="GO:0019901">
    <property type="term" value="F:protein kinase binding"/>
    <property type="evidence" value="ECO:0007669"/>
    <property type="project" value="InterPro"/>
</dbReference>
<comment type="caution">
    <text evidence="4">The sequence shown here is derived from an EMBL/GenBank/DDBJ whole genome shotgun (WGS) entry which is preliminary data.</text>
</comment>
<feature type="domain" description="Cyclin N-terminal" evidence="3">
    <location>
        <begin position="119"/>
        <end position="213"/>
    </location>
</feature>
<evidence type="ECO:0000256" key="2">
    <source>
        <dbReference type="ARBA" id="ARBA00040808"/>
    </source>
</evidence>
<organism evidence="4 5">
    <name type="scientific">Ridgeia piscesae</name>
    <name type="common">Tubeworm</name>
    <dbReference type="NCBI Taxonomy" id="27915"/>
    <lineage>
        <taxon>Eukaryota</taxon>
        <taxon>Metazoa</taxon>
        <taxon>Spiralia</taxon>
        <taxon>Lophotrochozoa</taxon>
        <taxon>Annelida</taxon>
        <taxon>Polychaeta</taxon>
        <taxon>Sedentaria</taxon>
        <taxon>Canalipalpata</taxon>
        <taxon>Sabellida</taxon>
        <taxon>Siboglinidae</taxon>
        <taxon>Ridgeia</taxon>
    </lineage>
</organism>
<keyword evidence="5" id="KW-1185">Reference proteome</keyword>
<name>A0AAD9KCV6_RIDPI</name>
<dbReference type="SUPFAM" id="SSF47954">
    <property type="entry name" value="Cyclin-like"/>
    <property type="match status" value="1"/>
</dbReference>
<evidence type="ECO:0000313" key="5">
    <source>
        <dbReference type="Proteomes" id="UP001209878"/>
    </source>
</evidence>
<comment type="similarity">
    <text evidence="1">Belongs to the CNPPD1 family.</text>
</comment>
<dbReference type="PANTHER" id="PTHR15615:SF108">
    <property type="entry name" value="PROTEIN CNPPD1"/>
    <property type="match status" value="1"/>
</dbReference>
<dbReference type="Pfam" id="PF00134">
    <property type="entry name" value="Cyclin_N"/>
    <property type="match status" value="1"/>
</dbReference>
<dbReference type="Proteomes" id="UP001209878">
    <property type="component" value="Unassembled WGS sequence"/>
</dbReference>